<dbReference type="SMART" id="SM00329">
    <property type="entry name" value="BPI2"/>
    <property type="match status" value="1"/>
</dbReference>
<evidence type="ECO:0000256" key="1">
    <source>
        <dbReference type="ARBA" id="ARBA00023180"/>
    </source>
</evidence>
<dbReference type="FunFam" id="3.15.10.10:FF:000001">
    <property type="entry name" value="phospholipid transfer protein-like"/>
    <property type="match status" value="1"/>
</dbReference>
<protein>
    <submittedName>
        <fullName evidence="4">BPI/LBP family protein At1g04970</fullName>
    </submittedName>
</protein>
<evidence type="ECO:0000313" key="4">
    <source>
        <dbReference type="RefSeq" id="XP_018812256.1"/>
    </source>
</evidence>
<dbReference type="OrthoDB" id="10255543at2759"/>
<gene>
    <name evidence="4" type="primary">LOC108984671</name>
</gene>
<dbReference type="Gene3D" id="3.15.10.10">
    <property type="entry name" value="Bactericidal permeability-increasing protein, domain 1"/>
    <property type="match status" value="1"/>
</dbReference>
<dbReference type="Gramene" id="Jr02_25070_p1">
    <property type="protein sequence ID" value="cds.Jr02_25070_p1"/>
    <property type="gene ID" value="Jr02_25070"/>
</dbReference>
<proteinExistence type="inferred from homology"/>
<reference evidence="4" key="1">
    <citation type="submission" date="2025-08" db="UniProtKB">
        <authorList>
            <consortium name="RefSeq"/>
        </authorList>
    </citation>
    <scope>IDENTIFICATION</scope>
    <source>
        <tissue evidence="4">Leaves</tissue>
    </source>
</reference>
<dbReference type="Proteomes" id="UP000235220">
    <property type="component" value="Chromosome 2"/>
</dbReference>
<sequence>MTNVSSEFTQFVILSYSLNIYLSHMGLSSKLMAPTTLFIVLSLSLSLTITHIQSNEEGFISVQIFEKGLDFAKDLLIDKAVSSIIPLQLPDIEKTVKIRLIGKVHILLSNITINQVDIASSYVSTGESGIVLVASGATANLSMRWMYSYTTWLIPIAITDKGDASVQVEGMVVGLTATLENQEGKLKLHLLECGCHVKDISIKLDGGASWLYQGVVDAFEAKIASAVESSVSNKIREGIIKLDSLLQSFPEHIPVYSIAVLNVTFVDSPVLSNSSIEFDINGEVTSKDAVLVSNHNHKGWKDSFSCSSLAKMVQISLQDDVFNSASLVYFDEDYMHWLVDKVPDQSLLNTTGWRYIAPQLYKQYPNDDMNLNISVSSPPIIKVAKDDVDAVINLDMIIYVMDAGQVIPVACISLEISTSGSAEILGNNLAGSIRLKDFTTYLKWSEIGDLQIHLLQPVMSTLIETVLLPYVNLHLRRGIPLPLPHGFTLENAEIVCTCSRVIVCSDLALPGQYHLSSSHFATTKHSNVT</sequence>
<dbReference type="InterPro" id="IPR045897">
    <property type="entry name" value="BPI/LBP_pln"/>
</dbReference>
<dbReference type="GO" id="GO:1903409">
    <property type="term" value="P:reactive oxygen species biosynthetic process"/>
    <property type="evidence" value="ECO:0000318"/>
    <property type="project" value="GO_Central"/>
</dbReference>
<dbReference type="RefSeq" id="XP_018812256.1">
    <property type="nucleotide sequence ID" value="XM_018956711.2"/>
</dbReference>
<dbReference type="InterPro" id="IPR001124">
    <property type="entry name" value="Lipid-bd_serum_glycop_C"/>
</dbReference>
<dbReference type="PANTHER" id="PTHR46801:SF2">
    <property type="entry name" value="LIPOPOLYSACCHARIDE-BINDING PROTEIN"/>
    <property type="match status" value="1"/>
</dbReference>
<dbReference type="GeneID" id="108984671"/>
<name>A0A2I4DYN9_JUGRE</name>
<dbReference type="AlphaFoldDB" id="A0A2I4DYN9"/>
<dbReference type="Gene3D" id="3.15.20.10">
    <property type="entry name" value="Bactericidal permeability-increasing protein, domain 2"/>
    <property type="match status" value="1"/>
</dbReference>
<dbReference type="PIRSF" id="PIRSF002417">
    <property type="entry name" value="Lipid_binding_protein"/>
    <property type="match status" value="1"/>
</dbReference>
<dbReference type="InterPro" id="IPR017942">
    <property type="entry name" value="Lipid-bd_serum_glycop_N"/>
</dbReference>
<dbReference type="CDD" id="cd00025">
    <property type="entry name" value="BPI1"/>
    <property type="match status" value="1"/>
</dbReference>
<dbReference type="GO" id="GO:0001530">
    <property type="term" value="F:lipopolysaccharide binding"/>
    <property type="evidence" value="ECO:0000318"/>
    <property type="project" value="GO_Central"/>
</dbReference>
<evidence type="ECO:0000313" key="3">
    <source>
        <dbReference type="Proteomes" id="UP000235220"/>
    </source>
</evidence>
<dbReference type="CDD" id="cd00026">
    <property type="entry name" value="BPI2"/>
    <property type="match status" value="1"/>
</dbReference>
<accession>A0A2I4DYN9</accession>
<keyword evidence="3" id="KW-1185">Reference proteome</keyword>
<comment type="similarity">
    <text evidence="2">Belongs to the BPI/LBP/Plunc superfamily. BPI/LBP (TC 1.C.40) family.</text>
</comment>
<dbReference type="GO" id="GO:0005615">
    <property type="term" value="C:extracellular space"/>
    <property type="evidence" value="ECO:0007669"/>
    <property type="project" value="InterPro"/>
</dbReference>
<dbReference type="SMART" id="SM00328">
    <property type="entry name" value="BPI1"/>
    <property type="match status" value="1"/>
</dbReference>
<dbReference type="InterPro" id="IPR017943">
    <property type="entry name" value="Bactericidal_perm-incr_a/b_dom"/>
</dbReference>
<dbReference type="InterPro" id="IPR030675">
    <property type="entry name" value="BPI/LBP"/>
</dbReference>
<dbReference type="SUPFAM" id="SSF55394">
    <property type="entry name" value="Bactericidal permeability-increasing protein, BPI"/>
    <property type="match status" value="2"/>
</dbReference>
<evidence type="ECO:0000256" key="2">
    <source>
        <dbReference type="ARBA" id="ARBA00060933"/>
    </source>
</evidence>
<dbReference type="PANTHER" id="PTHR46801">
    <property type="entry name" value="OS06G0309200 PROTEIN"/>
    <property type="match status" value="1"/>
</dbReference>
<organism evidence="3 4">
    <name type="scientific">Juglans regia</name>
    <name type="common">English walnut</name>
    <dbReference type="NCBI Taxonomy" id="51240"/>
    <lineage>
        <taxon>Eukaryota</taxon>
        <taxon>Viridiplantae</taxon>
        <taxon>Streptophyta</taxon>
        <taxon>Embryophyta</taxon>
        <taxon>Tracheophyta</taxon>
        <taxon>Spermatophyta</taxon>
        <taxon>Magnoliopsida</taxon>
        <taxon>eudicotyledons</taxon>
        <taxon>Gunneridae</taxon>
        <taxon>Pentapetalae</taxon>
        <taxon>rosids</taxon>
        <taxon>fabids</taxon>
        <taxon>Fagales</taxon>
        <taxon>Juglandaceae</taxon>
        <taxon>Juglans</taxon>
    </lineage>
</organism>
<dbReference type="KEGG" id="jre:108984671"/>
<keyword evidence="1" id="KW-0325">Glycoprotein</keyword>
<dbReference type="Pfam" id="PF01273">
    <property type="entry name" value="LBP_BPI_CETP"/>
    <property type="match status" value="1"/>
</dbReference>
<dbReference type="STRING" id="51240.A0A2I4DYN9"/>
<dbReference type="Pfam" id="PF02886">
    <property type="entry name" value="LBP_BPI_CETP_C"/>
    <property type="match status" value="1"/>
</dbReference>